<gene>
    <name evidence="1" type="ORF">T4A_1432</name>
</gene>
<accession>A0A0V1DPJ5</accession>
<comment type="caution">
    <text evidence="1">The sequence shown here is derived from an EMBL/GenBank/DDBJ whole genome shotgun (WGS) entry which is preliminary data.</text>
</comment>
<dbReference type="Proteomes" id="UP000054632">
    <property type="component" value="Unassembled WGS sequence"/>
</dbReference>
<dbReference type="EMBL" id="JYDR01001270">
    <property type="protein sequence ID" value="KRY63364.1"/>
    <property type="molecule type" value="Genomic_DNA"/>
</dbReference>
<reference evidence="1 2" key="1">
    <citation type="submission" date="2015-01" db="EMBL/GenBank/DDBJ databases">
        <title>Evolution of Trichinella species and genotypes.</title>
        <authorList>
            <person name="Korhonen P.K."/>
            <person name="Edoardo P."/>
            <person name="Giuseppe L.R."/>
            <person name="Gasser R.B."/>
        </authorList>
    </citation>
    <scope>NUCLEOTIDE SEQUENCE [LARGE SCALE GENOMIC DNA]</scope>
    <source>
        <strain evidence="1">ISS13</strain>
    </source>
</reference>
<protein>
    <submittedName>
        <fullName evidence="1">Uncharacterized protein</fullName>
    </submittedName>
</protein>
<evidence type="ECO:0000313" key="2">
    <source>
        <dbReference type="Proteomes" id="UP000054632"/>
    </source>
</evidence>
<dbReference type="AlphaFoldDB" id="A0A0V1DPJ5"/>
<sequence length="57" mass="6466">MPLPFPSLHSLCPVFYPTNGQQFCPLSAVLIPFQYTWFSIQSSPWFLIYAAVICPSI</sequence>
<name>A0A0V1DPJ5_TRIPS</name>
<evidence type="ECO:0000313" key="1">
    <source>
        <dbReference type="EMBL" id="KRY63364.1"/>
    </source>
</evidence>
<proteinExistence type="predicted"/>
<organism evidence="1 2">
    <name type="scientific">Trichinella pseudospiralis</name>
    <name type="common">Parasitic roundworm</name>
    <dbReference type="NCBI Taxonomy" id="6337"/>
    <lineage>
        <taxon>Eukaryota</taxon>
        <taxon>Metazoa</taxon>
        <taxon>Ecdysozoa</taxon>
        <taxon>Nematoda</taxon>
        <taxon>Enoplea</taxon>
        <taxon>Dorylaimia</taxon>
        <taxon>Trichinellida</taxon>
        <taxon>Trichinellidae</taxon>
        <taxon>Trichinella</taxon>
    </lineage>
</organism>